<dbReference type="InterPro" id="IPR042231">
    <property type="entry name" value="Cho/carn_acyl_trans_2"/>
</dbReference>
<evidence type="ECO:0000313" key="11">
    <source>
        <dbReference type="EMBL" id="CAH0562186.1"/>
    </source>
</evidence>
<dbReference type="GO" id="GO:0006635">
    <property type="term" value="P:fatty acid beta-oxidation"/>
    <property type="evidence" value="ECO:0007669"/>
    <property type="project" value="TreeGrafter"/>
</dbReference>
<accession>A0A9P0BFP4</accession>
<keyword evidence="3" id="KW-0813">Transport</keyword>
<evidence type="ECO:0000256" key="7">
    <source>
        <dbReference type="ARBA" id="ARBA00023315"/>
    </source>
</evidence>
<evidence type="ECO:0000256" key="3">
    <source>
        <dbReference type="ARBA" id="ARBA00022448"/>
    </source>
</evidence>
<evidence type="ECO:0000256" key="1">
    <source>
        <dbReference type="ARBA" id="ARBA00005005"/>
    </source>
</evidence>
<keyword evidence="6" id="KW-0443">Lipid metabolism</keyword>
<comment type="pathway">
    <text evidence="1">Lipid metabolism; fatty acid beta-oxidation.</text>
</comment>
<dbReference type="SUPFAM" id="SSF52777">
    <property type="entry name" value="CoA-dependent acyltransferases"/>
    <property type="match status" value="2"/>
</dbReference>
<dbReference type="EMBL" id="OV121139">
    <property type="protein sequence ID" value="CAH0562186.1"/>
    <property type="molecule type" value="Genomic_DNA"/>
</dbReference>
<organism evidence="11 12">
    <name type="scientific">Brassicogethes aeneus</name>
    <name type="common">Rape pollen beetle</name>
    <name type="synonym">Meligethes aeneus</name>
    <dbReference type="NCBI Taxonomy" id="1431903"/>
    <lineage>
        <taxon>Eukaryota</taxon>
        <taxon>Metazoa</taxon>
        <taxon>Ecdysozoa</taxon>
        <taxon>Arthropoda</taxon>
        <taxon>Hexapoda</taxon>
        <taxon>Insecta</taxon>
        <taxon>Pterygota</taxon>
        <taxon>Neoptera</taxon>
        <taxon>Endopterygota</taxon>
        <taxon>Coleoptera</taxon>
        <taxon>Polyphaga</taxon>
        <taxon>Cucujiformia</taxon>
        <taxon>Nitidulidae</taxon>
        <taxon>Meligethinae</taxon>
        <taxon>Brassicogethes</taxon>
    </lineage>
</organism>
<dbReference type="Gene3D" id="1.20.1280.180">
    <property type="match status" value="1"/>
</dbReference>
<dbReference type="PANTHER" id="PTHR22589:SF16">
    <property type="entry name" value="CARNITINE O-PALMITOYLTRANSFERASE 2, MITOCHONDRIAL"/>
    <property type="match status" value="1"/>
</dbReference>
<dbReference type="InterPro" id="IPR042572">
    <property type="entry name" value="Carn_acyl_trans_N"/>
</dbReference>
<name>A0A9P0BFP4_BRAAE</name>
<dbReference type="FunFam" id="1.20.1280.180:FF:000001">
    <property type="entry name" value="Carnitine O-palmitoyltransferase 2, mitochondrial"/>
    <property type="match status" value="1"/>
</dbReference>
<evidence type="ECO:0000256" key="9">
    <source>
        <dbReference type="PIRSR" id="PIRSR600542-1"/>
    </source>
</evidence>
<evidence type="ECO:0000256" key="8">
    <source>
        <dbReference type="ARBA" id="ARBA00048999"/>
    </source>
</evidence>
<evidence type="ECO:0000313" key="12">
    <source>
        <dbReference type="Proteomes" id="UP001154078"/>
    </source>
</evidence>
<dbReference type="Gene3D" id="1.10.275.20">
    <property type="entry name" value="Choline/Carnitine o-acyltransferase"/>
    <property type="match status" value="1"/>
</dbReference>
<gene>
    <name evidence="11" type="ORF">MELIAE_LOCUS11379</name>
</gene>
<evidence type="ECO:0000256" key="4">
    <source>
        <dbReference type="ARBA" id="ARBA00022679"/>
    </source>
</evidence>
<dbReference type="GO" id="GO:0005739">
    <property type="term" value="C:mitochondrion"/>
    <property type="evidence" value="ECO:0007669"/>
    <property type="project" value="TreeGrafter"/>
</dbReference>
<reference evidence="11" key="1">
    <citation type="submission" date="2021-12" db="EMBL/GenBank/DDBJ databases">
        <authorList>
            <person name="King R."/>
        </authorList>
    </citation>
    <scope>NUCLEOTIDE SEQUENCE</scope>
</reference>
<dbReference type="Gene3D" id="3.30.559.70">
    <property type="entry name" value="Choline/Carnitine o-acyltransferase, domain 2"/>
    <property type="match status" value="1"/>
</dbReference>
<evidence type="ECO:0000256" key="6">
    <source>
        <dbReference type="ARBA" id="ARBA00023098"/>
    </source>
</evidence>
<dbReference type="PANTHER" id="PTHR22589">
    <property type="entry name" value="CARNITINE O-ACYLTRANSFERASE"/>
    <property type="match status" value="1"/>
</dbReference>
<dbReference type="OrthoDB" id="240216at2759"/>
<evidence type="ECO:0000256" key="2">
    <source>
        <dbReference type="ARBA" id="ARBA00005232"/>
    </source>
</evidence>
<dbReference type="Proteomes" id="UP001154078">
    <property type="component" value="Chromosome 8"/>
</dbReference>
<feature type="domain" description="Choline/carnitine acyltransferase" evidence="10">
    <location>
        <begin position="55"/>
        <end position="643"/>
    </location>
</feature>
<dbReference type="InterPro" id="IPR023213">
    <property type="entry name" value="CAT-like_dom_sf"/>
</dbReference>
<dbReference type="Gene3D" id="3.30.559.10">
    <property type="entry name" value="Chloramphenicol acetyltransferase-like domain"/>
    <property type="match status" value="1"/>
</dbReference>
<keyword evidence="7" id="KW-0012">Acyltransferase</keyword>
<sequence length="656" mass="75180">MRILRQKFDHLNNYPPSVMYKMLKQNLISKEYADYQFLQTSKLPTMHFQPSLPRLPIPKLDLTCERYLSALKPLVIDEALRKTESNVQQFKNDMGKYLQDNLKAYDKERKFTSYISESWFDMYLRDRKPLPINYNPMLVMHNETRSEYNSQLVRTTNLIISSLRFYKSLKCGILEPEVFHLNPRKSDTDKFRNICSVLPPSMSWYGAYLFKAYPLDMSQYPNLFNTTRIPETDKDRLFSNFDGKHITVQHKGHFYAFKVLSNENDILPPAQILARIKYILDDPVKTCENPVGILTTMERNKWATIRHNLADNGNEATLKIIDSALFNVCLDDNSVGDDPYLVVRNFLHADGVNRWFDKSISLQITNDGSAAVNFEHSWGDGVAVLRYVQDIYKDSLENPLVSSETRPYDEDINNIIRLDMNLNDPLKVAIKRAKEDYKKITKSLDIDYLIFDKIGKNSCKKQSLSPDAVMQLGFQVAYHKLSGKFVPTYESCSTAAFKHGRTETVRSCTYATKAFCLAVNSSQKPSHLELKNLAAECSRVHNQLTREAAMGQGFDRHLFALRRIAERKNIKCNIFDDPEYAYINHIILSTSTLNSPAVFAGGFGPVVKDGLGVGYIIKDDSLGVLVTSYPPYQNGSDFISALRESFDDILEVITKD</sequence>
<dbReference type="InterPro" id="IPR000542">
    <property type="entry name" value="Carn_acyl_trans"/>
</dbReference>
<proteinExistence type="inferred from homology"/>
<comment type="catalytic activity">
    <reaction evidence="8">
        <text>4,8-dimethylnonanoyl-CoA + (R)-carnitine = O-4,8-dimethylnonanoyl-(R)-carnitine + CoA</text>
        <dbReference type="Rhea" id="RHEA:44860"/>
        <dbReference type="ChEBI" id="CHEBI:16347"/>
        <dbReference type="ChEBI" id="CHEBI:57287"/>
        <dbReference type="ChEBI" id="CHEBI:77061"/>
        <dbReference type="ChEBI" id="CHEBI:84654"/>
    </reaction>
</comment>
<dbReference type="GO" id="GO:0004095">
    <property type="term" value="F:carnitine O-palmitoyltransferase activity"/>
    <property type="evidence" value="ECO:0007669"/>
    <property type="project" value="TreeGrafter"/>
</dbReference>
<feature type="active site" description="Proton acceptor" evidence="9">
    <location>
        <position position="376"/>
    </location>
</feature>
<dbReference type="Pfam" id="PF00755">
    <property type="entry name" value="Carn_acyltransf"/>
    <property type="match status" value="1"/>
</dbReference>
<dbReference type="InterPro" id="IPR039551">
    <property type="entry name" value="Cho/carn_acyl_trans"/>
</dbReference>
<evidence type="ECO:0000256" key="5">
    <source>
        <dbReference type="ARBA" id="ARBA00022832"/>
    </source>
</evidence>
<keyword evidence="4" id="KW-0808">Transferase</keyword>
<dbReference type="AlphaFoldDB" id="A0A9P0BFP4"/>
<dbReference type="FunFam" id="1.10.275.20:FF:000001">
    <property type="entry name" value="carnitine O-palmitoyltransferase 2, mitochondrial"/>
    <property type="match status" value="1"/>
</dbReference>
<evidence type="ECO:0000259" key="10">
    <source>
        <dbReference type="Pfam" id="PF00755"/>
    </source>
</evidence>
<protein>
    <recommendedName>
        <fullName evidence="10">Choline/carnitine acyltransferase domain-containing protein</fullName>
    </recommendedName>
</protein>
<comment type="similarity">
    <text evidence="2">Belongs to the carnitine/choline acetyltransferase family.</text>
</comment>
<keyword evidence="12" id="KW-1185">Reference proteome</keyword>
<keyword evidence="5" id="KW-0276">Fatty acid metabolism</keyword>